<dbReference type="RefSeq" id="WP_011593404.1">
    <property type="nucleotide sequence ID" value="NC_008268.1"/>
</dbReference>
<dbReference type="EMBL" id="CP000431">
    <property type="protein sequence ID" value="ABG91911.1"/>
    <property type="molecule type" value="Genomic_DNA"/>
</dbReference>
<dbReference type="AlphaFoldDB" id="Q0SKM5"/>
<reference evidence="4" key="1">
    <citation type="journal article" date="2006" name="Proc. Natl. Acad. Sci. U.S.A.">
        <title>The complete genome of Rhodococcus sp. RHA1 provides insights into a catabolic powerhouse.</title>
        <authorList>
            <person name="McLeod M.P."/>
            <person name="Warren R.L."/>
            <person name="Hsiao W.W.L."/>
            <person name="Araki N."/>
            <person name="Myhre M."/>
            <person name="Fernandes C."/>
            <person name="Miyazawa D."/>
            <person name="Wong W."/>
            <person name="Lillquist A.L."/>
            <person name="Wang D."/>
            <person name="Dosanjh M."/>
            <person name="Hara H."/>
            <person name="Petrescu A."/>
            <person name="Morin R.D."/>
            <person name="Yang G."/>
            <person name="Stott J.M."/>
            <person name="Schein J.E."/>
            <person name="Shin H."/>
            <person name="Smailus D."/>
            <person name="Siddiqui A.S."/>
            <person name="Marra M.A."/>
            <person name="Jones S.J.M."/>
            <person name="Holt R."/>
            <person name="Brinkman F.S.L."/>
            <person name="Miyauchi K."/>
            <person name="Fukuda M."/>
            <person name="Davies J.E."/>
            <person name="Mohn W.W."/>
            <person name="Eltis L.D."/>
        </authorList>
    </citation>
    <scope>NUCLEOTIDE SEQUENCE [LARGE SCALE GENOMIC DNA]</scope>
    <source>
        <strain evidence="4">RHA1</strain>
    </source>
</reference>
<feature type="transmembrane region" description="Helical" evidence="1">
    <location>
        <begin position="130"/>
        <end position="149"/>
    </location>
</feature>
<dbReference type="PATRIC" id="fig|101510.16.peg.92"/>
<dbReference type="OrthoDB" id="5289372at2"/>
<keyword evidence="1" id="KW-0812">Transmembrane</keyword>
<dbReference type="Pfam" id="PF01569">
    <property type="entry name" value="PAP2"/>
    <property type="match status" value="1"/>
</dbReference>
<dbReference type="EC" id="3.1.3.-" evidence="3"/>
<proteinExistence type="predicted"/>
<evidence type="ECO:0000259" key="2">
    <source>
        <dbReference type="SMART" id="SM00014"/>
    </source>
</evidence>
<accession>Q0SKM5</accession>
<feature type="transmembrane region" description="Helical" evidence="1">
    <location>
        <begin position="54"/>
        <end position="79"/>
    </location>
</feature>
<dbReference type="KEGG" id="rha:RHA1_ro00075"/>
<feature type="domain" description="Phosphatidic acid phosphatase type 2/haloperoxidase" evidence="2">
    <location>
        <begin position="86"/>
        <end position="201"/>
    </location>
</feature>
<keyword evidence="3" id="KW-0378">Hydrolase</keyword>
<dbReference type="InterPro" id="IPR000326">
    <property type="entry name" value="PAP2/HPO"/>
</dbReference>
<feature type="transmembrane region" description="Helical" evidence="1">
    <location>
        <begin position="86"/>
        <end position="110"/>
    </location>
</feature>
<evidence type="ECO:0000313" key="4">
    <source>
        <dbReference type="Proteomes" id="UP000008710"/>
    </source>
</evidence>
<evidence type="ECO:0000313" key="3">
    <source>
        <dbReference type="EMBL" id="ABG91911.1"/>
    </source>
</evidence>
<sequence length="228" mass="23104">MPHTSIATAGLRVSALTLILAVLCVQVRDGGPLTGADVPATSWVVGHRSATLDHVALLVTALGSPVATVALAVICGLALAWRRRSAIPAAVVVGTVGAATAASTALKLVVERSRPAVDLQEVLETDYSFPSGHVTGTAALLGVTAAILLGRRHLRVRVCGAAVAGCGVVIVAVTRVYLGVHWMSDVVAGAILGAVFVTVGAATYERVHRPLVAVAPSKPLAVLDRVGG</sequence>
<protein>
    <submittedName>
        <fullName evidence="3">Phosphatidic acid phosphatase, type 2</fullName>
        <ecNumber evidence="3">3.1.3.-</ecNumber>
    </submittedName>
</protein>
<feature type="transmembrane region" description="Helical" evidence="1">
    <location>
        <begin position="161"/>
        <end position="180"/>
    </location>
</feature>
<dbReference type="GO" id="GO:0016787">
    <property type="term" value="F:hydrolase activity"/>
    <property type="evidence" value="ECO:0007669"/>
    <property type="project" value="UniProtKB-KW"/>
</dbReference>
<evidence type="ECO:0000256" key="1">
    <source>
        <dbReference type="SAM" id="Phobius"/>
    </source>
</evidence>
<dbReference type="InterPro" id="IPR036938">
    <property type="entry name" value="PAP2/HPO_sf"/>
</dbReference>
<dbReference type="BRENDA" id="3.1.3.4">
    <property type="organism ID" value="10764"/>
</dbReference>
<dbReference type="SUPFAM" id="SSF48317">
    <property type="entry name" value="Acid phosphatase/Vanadium-dependent haloperoxidase"/>
    <property type="match status" value="1"/>
</dbReference>
<keyword evidence="1" id="KW-0472">Membrane</keyword>
<keyword evidence="1" id="KW-1133">Transmembrane helix</keyword>
<dbReference type="PANTHER" id="PTHR14969">
    <property type="entry name" value="SPHINGOSINE-1-PHOSPHATE PHOSPHOHYDROLASE"/>
    <property type="match status" value="1"/>
</dbReference>
<feature type="transmembrane region" description="Helical" evidence="1">
    <location>
        <begin position="186"/>
        <end position="204"/>
    </location>
</feature>
<dbReference type="eggNOG" id="COG0671">
    <property type="taxonomic scope" value="Bacteria"/>
</dbReference>
<gene>
    <name evidence="3" type="ordered locus">RHA1_ro00075</name>
</gene>
<dbReference type="CDD" id="cd03392">
    <property type="entry name" value="PAP2_like_2"/>
    <property type="match status" value="1"/>
</dbReference>
<dbReference type="Proteomes" id="UP000008710">
    <property type="component" value="Chromosome"/>
</dbReference>
<dbReference type="PANTHER" id="PTHR14969:SF13">
    <property type="entry name" value="AT30094P"/>
    <property type="match status" value="1"/>
</dbReference>
<dbReference type="HOGENOM" id="CLU_078789_0_0_11"/>
<organism evidence="3 4">
    <name type="scientific">Rhodococcus jostii (strain RHA1)</name>
    <dbReference type="NCBI Taxonomy" id="101510"/>
    <lineage>
        <taxon>Bacteria</taxon>
        <taxon>Bacillati</taxon>
        <taxon>Actinomycetota</taxon>
        <taxon>Actinomycetes</taxon>
        <taxon>Mycobacteriales</taxon>
        <taxon>Nocardiaceae</taxon>
        <taxon>Rhodococcus</taxon>
    </lineage>
</organism>
<dbReference type="SMART" id="SM00014">
    <property type="entry name" value="acidPPc"/>
    <property type="match status" value="1"/>
</dbReference>
<dbReference type="Gene3D" id="1.20.144.10">
    <property type="entry name" value="Phosphatidic acid phosphatase type 2/haloperoxidase"/>
    <property type="match status" value="2"/>
</dbReference>
<name>Q0SKM5_RHOJR</name>